<dbReference type="EMBL" id="CP047045">
    <property type="protein sequence ID" value="QGZ95414.1"/>
    <property type="molecule type" value="Genomic_DNA"/>
</dbReference>
<protein>
    <submittedName>
        <fullName evidence="2">Uncharacterized protein</fullName>
    </submittedName>
</protein>
<dbReference type="KEGG" id="tsv:DSM104635_02263"/>
<gene>
    <name evidence="2" type="ORF">DSM104635_02263</name>
</gene>
<reference evidence="3" key="1">
    <citation type="submission" date="2019-12" db="EMBL/GenBank/DDBJ databases">
        <title>Complete genome of Terracaulis silvestris 0127_4.</title>
        <authorList>
            <person name="Vieira S."/>
            <person name="Riedel T."/>
            <person name="Sproer C."/>
            <person name="Pascual J."/>
            <person name="Boedeker C."/>
            <person name="Overmann J."/>
        </authorList>
    </citation>
    <scope>NUCLEOTIDE SEQUENCE [LARGE SCALE GENOMIC DNA]</scope>
    <source>
        <strain evidence="3">0127_4</strain>
    </source>
</reference>
<name>A0A6I6MS21_9CAUL</name>
<organism evidence="2 3">
    <name type="scientific">Terricaulis silvestris</name>
    <dbReference type="NCBI Taxonomy" id="2686094"/>
    <lineage>
        <taxon>Bacteria</taxon>
        <taxon>Pseudomonadati</taxon>
        <taxon>Pseudomonadota</taxon>
        <taxon>Alphaproteobacteria</taxon>
        <taxon>Caulobacterales</taxon>
        <taxon>Caulobacteraceae</taxon>
        <taxon>Terricaulis</taxon>
    </lineage>
</organism>
<keyword evidence="3" id="KW-1185">Reference proteome</keyword>
<sequence length="417" mass="44787">MLVAALVGLAAPAGAQDTLLASSAAIELRQMCEADRATLWGADLCGPLIVVDPATRQAWATQPDQDGTFRFSGSGWSGALPASVPVANSTVAWDGVRWIMVMAPLPEDATERRVLIAHEAWHRAQDSLGLTARGADNAHLETERGRLLMRLEFRALATAMRSRSAPRRRAARDAMFFRNMRLAEFLNAPYAEASLDRNEGLASYTGVRLGAGSGAAADLYAARTLDRYDRHDALARSYAYASGPAYGLLLDENRPTWRGALGEASPGDLLNVAVRPDPYSPETFIRLAARYGGDAIAAEERTRAQERAVVVAAFRAQYGAGPRLVLNVARMQMEFDPEQVTPIDGLGSVYRTLTVRDAWGELRATEGALISSDFTQIVVANPGPDGLSGPGWALSARPGLYVLPPDQTGARSIVEAP</sequence>
<feature type="signal peptide" evidence="1">
    <location>
        <begin position="1"/>
        <end position="15"/>
    </location>
</feature>
<keyword evidence="1" id="KW-0732">Signal</keyword>
<accession>A0A6I6MS21</accession>
<feature type="chain" id="PRO_5026146675" evidence="1">
    <location>
        <begin position="16"/>
        <end position="417"/>
    </location>
</feature>
<proteinExistence type="predicted"/>
<evidence type="ECO:0000256" key="1">
    <source>
        <dbReference type="SAM" id="SignalP"/>
    </source>
</evidence>
<evidence type="ECO:0000313" key="2">
    <source>
        <dbReference type="EMBL" id="QGZ95414.1"/>
    </source>
</evidence>
<evidence type="ECO:0000313" key="3">
    <source>
        <dbReference type="Proteomes" id="UP000431269"/>
    </source>
</evidence>
<dbReference type="AlphaFoldDB" id="A0A6I6MS21"/>
<dbReference type="Proteomes" id="UP000431269">
    <property type="component" value="Chromosome"/>
</dbReference>